<keyword evidence="2" id="KW-0238">DNA-binding</keyword>
<dbReference type="OrthoDB" id="5598268at2759"/>
<protein>
    <recommendedName>
        <fullName evidence="10">Transcription factor IIIC subunit 5 HTH domain-containing protein</fullName>
    </recommendedName>
</protein>
<gene>
    <name evidence="8" type="ORF">CXG81DRAFT_25048</name>
</gene>
<feature type="domain" description="Transcription factor IIIC subunit 5 HTH" evidence="6">
    <location>
        <begin position="231"/>
        <end position="386"/>
    </location>
</feature>
<dbReference type="Gene3D" id="3.30.200.160">
    <property type="entry name" value="TFIIIC, subcomplex tauA, subunit Sfc1, barrel domain"/>
    <property type="match status" value="1"/>
</dbReference>
<proteinExistence type="predicted"/>
<dbReference type="InterPro" id="IPR040454">
    <property type="entry name" value="TF_IIIC_Tfc1/Sfc1"/>
</dbReference>
<name>A0A4V1IUZ4_9FUNG</name>
<dbReference type="Pfam" id="PF09734">
    <property type="entry name" value="Tau95"/>
    <property type="match status" value="1"/>
</dbReference>
<dbReference type="GO" id="GO:0005634">
    <property type="term" value="C:nucleus"/>
    <property type="evidence" value="ECO:0007669"/>
    <property type="project" value="UniProtKB-SubCell"/>
</dbReference>
<dbReference type="GO" id="GO:0001002">
    <property type="term" value="F:RNA polymerase III type 1 promoter sequence-specific DNA binding"/>
    <property type="evidence" value="ECO:0007669"/>
    <property type="project" value="TreeGrafter"/>
</dbReference>
<evidence type="ECO:0000313" key="8">
    <source>
        <dbReference type="EMBL" id="RKP02269.1"/>
    </source>
</evidence>
<dbReference type="GO" id="GO:0006384">
    <property type="term" value="P:transcription initiation at RNA polymerase III promoter"/>
    <property type="evidence" value="ECO:0007669"/>
    <property type="project" value="InterPro"/>
</dbReference>
<dbReference type="Proteomes" id="UP000274922">
    <property type="component" value="Unassembled WGS sequence"/>
</dbReference>
<keyword evidence="3" id="KW-0804">Transcription</keyword>
<dbReference type="PANTHER" id="PTHR13230">
    <property type="entry name" value="GENERAL TRANSCRIPTION FACTOR IIIC, POLYPEPTIDE 5"/>
    <property type="match status" value="1"/>
</dbReference>
<keyword evidence="9" id="KW-1185">Reference proteome</keyword>
<reference evidence="9" key="1">
    <citation type="journal article" date="2018" name="Nat. Microbiol.">
        <title>Leveraging single-cell genomics to expand the fungal tree of life.</title>
        <authorList>
            <person name="Ahrendt S.R."/>
            <person name="Quandt C.A."/>
            <person name="Ciobanu D."/>
            <person name="Clum A."/>
            <person name="Salamov A."/>
            <person name="Andreopoulos B."/>
            <person name="Cheng J.F."/>
            <person name="Woyke T."/>
            <person name="Pelin A."/>
            <person name="Henrissat B."/>
            <person name="Reynolds N.K."/>
            <person name="Benny G.L."/>
            <person name="Smith M.E."/>
            <person name="James T.Y."/>
            <person name="Grigoriev I.V."/>
        </authorList>
    </citation>
    <scope>NUCLEOTIDE SEQUENCE [LARGE SCALE GENOMIC DNA]</scope>
    <source>
        <strain evidence="9">ATCC 52028</strain>
    </source>
</reference>
<dbReference type="InterPro" id="IPR019136">
    <property type="entry name" value="TF_IIIC_su-5_HTH"/>
</dbReference>
<dbReference type="EMBL" id="ML014147">
    <property type="protein sequence ID" value="RKP02269.1"/>
    <property type="molecule type" value="Genomic_DNA"/>
</dbReference>
<comment type="subcellular location">
    <subcellularLocation>
        <location evidence="1">Nucleus</location>
    </subcellularLocation>
</comment>
<evidence type="ECO:0000256" key="5">
    <source>
        <dbReference type="SAM" id="MobiDB-lite"/>
    </source>
</evidence>
<evidence type="ECO:0000256" key="4">
    <source>
        <dbReference type="ARBA" id="ARBA00023242"/>
    </source>
</evidence>
<dbReference type="STRING" id="1555241.A0A4V1IUZ4"/>
<evidence type="ECO:0000259" key="6">
    <source>
        <dbReference type="Pfam" id="PF09734"/>
    </source>
</evidence>
<evidence type="ECO:0000313" key="9">
    <source>
        <dbReference type="Proteomes" id="UP000274922"/>
    </source>
</evidence>
<keyword evidence="4" id="KW-0539">Nucleus</keyword>
<feature type="compositionally biased region" description="Acidic residues" evidence="5">
    <location>
        <begin position="661"/>
        <end position="674"/>
    </location>
</feature>
<dbReference type="AlphaFoldDB" id="A0A4V1IUZ4"/>
<dbReference type="InterPro" id="IPR042536">
    <property type="entry name" value="TFIIIC_tauA_Sfc1"/>
</dbReference>
<dbReference type="PANTHER" id="PTHR13230:SF5">
    <property type="entry name" value="GENERAL TRANSCRIPTION FACTOR 3C POLYPEPTIDE 5"/>
    <property type="match status" value="1"/>
</dbReference>
<evidence type="ECO:0000256" key="1">
    <source>
        <dbReference type="ARBA" id="ARBA00004123"/>
    </source>
</evidence>
<evidence type="ECO:0000256" key="2">
    <source>
        <dbReference type="ARBA" id="ARBA00023125"/>
    </source>
</evidence>
<feature type="region of interest" description="Disordered" evidence="5">
    <location>
        <begin position="599"/>
        <end position="681"/>
    </location>
</feature>
<accession>A0A4V1IUZ4</accession>
<dbReference type="Pfam" id="PF17682">
    <property type="entry name" value="Tau95_N"/>
    <property type="match status" value="1"/>
</dbReference>
<sequence length="681" mass="75590">MLPTPSAAASLASSSSPPPHTTAAAAAPAAAAAVRHGGDMSTVHRIPRRTFAVIEFPGYLGEAQPTALPASVLAGFGGMAPIEAVFAGTAPTLAFRYRPEDRFAHPVEGDPVRTNNVLVKVVTRRRKRDGKIVRRTVEVLGGVTRVCRFRRLGDYQHQVSPHFPMHEIIHAMRHGDQDAVERFTLLKDYERRHAGQAADVLAQYADESHDPSSRDVTFLGQYDRYDVGIPFTPSFSSLPVPSQYSYNLGFSSVKVAVPKEGQDQPELQLITRYITSKPPFIGIDFRALDAADSVPQGPNEAILSRLDEVTPSVQTFLQQAFAAQAILLRNTTKRQLPQDTWTTLTIGLASVAYLCTQGPWRDCWIRYGYDPRTDDASRQYQTTDIRNAIIGPRLHAMRDEAHLLIIRRIRAAKERYAHDPAALAAQIRAASTHRAVDMPLSDNRQPPTNDEFWTYLSLDPWDGVHWNPASRYLRHHLVDPELQSHLAEGEAEFAAAKASGTLVCHPEHGWYPGDHLDVLQKMMKRRVVEFLAEMSPAAASQSDAQDLAMLPHHRRPLMSRTTSMSRKLPDLLRDEQAYRSDNYTFRLERLMQRLDDADDEHVDDGEAGVEGEGDADDDDGLAEGSAARGSGAQDASDLDPLYGDEYTRLTSGARRPLAALVDDDEEEEEEEEDNIDHAAYA</sequence>
<evidence type="ECO:0000259" key="7">
    <source>
        <dbReference type="Pfam" id="PF17682"/>
    </source>
</evidence>
<feature type="region of interest" description="Disordered" evidence="5">
    <location>
        <begin position="1"/>
        <end position="22"/>
    </location>
</feature>
<evidence type="ECO:0000256" key="3">
    <source>
        <dbReference type="ARBA" id="ARBA00023163"/>
    </source>
</evidence>
<evidence type="ECO:0008006" key="10">
    <source>
        <dbReference type="Google" id="ProtNLM"/>
    </source>
</evidence>
<dbReference type="InterPro" id="IPR041499">
    <property type="entry name" value="Tfc1/Sfc1_N"/>
</dbReference>
<feature type="domain" description="Transcription factor IIIC subunit Tfc1/Sfc1 triple barrel" evidence="7">
    <location>
        <begin position="53"/>
        <end position="157"/>
    </location>
</feature>
<dbReference type="GO" id="GO:0001003">
    <property type="term" value="F:RNA polymerase III type 2 promoter sequence-specific DNA binding"/>
    <property type="evidence" value="ECO:0007669"/>
    <property type="project" value="TreeGrafter"/>
</dbReference>
<feature type="compositionally biased region" description="Acidic residues" evidence="5">
    <location>
        <begin position="599"/>
        <end position="621"/>
    </location>
</feature>
<organism evidence="8 9">
    <name type="scientific">Caulochytrium protostelioides</name>
    <dbReference type="NCBI Taxonomy" id="1555241"/>
    <lineage>
        <taxon>Eukaryota</taxon>
        <taxon>Fungi</taxon>
        <taxon>Fungi incertae sedis</taxon>
        <taxon>Chytridiomycota</taxon>
        <taxon>Chytridiomycota incertae sedis</taxon>
        <taxon>Chytridiomycetes</taxon>
        <taxon>Caulochytriales</taxon>
        <taxon>Caulochytriaceae</taxon>
        <taxon>Caulochytrium</taxon>
    </lineage>
</organism>
<dbReference type="GO" id="GO:0000127">
    <property type="term" value="C:transcription factor TFIIIC complex"/>
    <property type="evidence" value="ECO:0007669"/>
    <property type="project" value="InterPro"/>
</dbReference>